<dbReference type="HOGENOM" id="CLU_2918511_0_0_10"/>
<evidence type="ECO:0000313" key="1">
    <source>
        <dbReference type="EMBL" id="KKB55539.1"/>
    </source>
</evidence>
<proteinExistence type="predicted"/>
<comment type="caution">
    <text evidence="1">The sequence shown here is derived from an EMBL/GenBank/DDBJ whole genome shotgun (WGS) entry which is preliminary data.</text>
</comment>
<dbReference type="EMBL" id="AQHW01000015">
    <property type="protein sequence ID" value="KKB55539.1"/>
    <property type="molecule type" value="Genomic_DNA"/>
</dbReference>
<protein>
    <recommendedName>
        <fullName evidence="3">Ribbon-helix-helix protein CopG domain-containing protein</fullName>
    </recommendedName>
</protein>
<dbReference type="AlphaFoldDB" id="A0A0F5JCR2"/>
<organism evidence="1 2">
    <name type="scientific">Parabacteroides gordonii MS-1 = DSM 23371</name>
    <dbReference type="NCBI Taxonomy" id="1203610"/>
    <lineage>
        <taxon>Bacteria</taxon>
        <taxon>Pseudomonadati</taxon>
        <taxon>Bacteroidota</taxon>
        <taxon>Bacteroidia</taxon>
        <taxon>Bacteroidales</taxon>
        <taxon>Tannerellaceae</taxon>
        <taxon>Parabacteroides</taxon>
    </lineage>
</organism>
<sequence>MKPTSKSTRVTVRLDEELDLNLSILQQATSTDKSKIIRMILKDFFDNNEELLNKYYERAKTR</sequence>
<accession>A0A0F5JCR2</accession>
<keyword evidence="2" id="KW-1185">Reference proteome</keyword>
<dbReference type="STRING" id="1203610.HMPREF1536_03010"/>
<evidence type="ECO:0000313" key="2">
    <source>
        <dbReference type="Proteomes" id="UP000033035"/>
    </source>
</evidence>
<dbReference type="Proteomes" id="UP000033035">
    <property type="component" value="Unassembled WGS sequence"/>
</dbReference>
<reference evidence="1 2" key="1">
    <citation type="submission" date="2013-04" db="EMBL/GenBank/DDBJ databases">
        <title>The Genome Sequence of Parabacteroides gordonii DSM 23371.</title>
        <authorList>
            <consortium name="The Broad Institute Genomics Platform"/>
            <person name="Earl A."/>
            <person name="Ward D."/>
            <person name="Feldgarden M."/>
            <person name="Gevers D."/>
            <person name="Martens E."/>
            <person name="Sakamoto M."/>
            <person name="Benno Y."/>
            <person name="Suzuki N."/>
            <person name="Matsunaga N."/>
            <person name="Koshihara K."/>
            <person name="Seki M."/>
            <person name="Komiya H."/>
            <person name="Walker B."/>
            <person name="Young S."/>
            <person name="Zeng Q."/>
            <person name="Gargeya S."/>
            <person name="Fitzgerald M."/>
            <person name="Haas B."/>
            <person name="Abouelleil A."/>
            <person name="Allen A.W."/>
            <person name="Alvarado L."/>
            <person name="Arachchi H.M."/>
            <person name="Berlin A.M."/>
            <person name="Chapman S.B."/>
            <person name="Gainer-Dewar J."/>
            <person name="Goldberg J."/>
            <person name="Griggs A."/>
            <person name="Gujja S."/>
            <person name="Hansen M."/>
            <person name="Howarth C."/>
            <person name="Imamovic A."/>
            <person name="Ireland A."/>
            <person name="Larimer J."/>
            <person name="McCowan C."/>
            <person name="Murphy C."/>
            <person name="Pearson M."/>
            <person name="Poon T.W."/>
            <person name="Priest M."/>
            <person name="Roberts A."/>
            <person name="Saif S."/>
            <person name="Shea T."/>
            <person name="Sisk P."/>
            <person name="Sykes S."/>
            <person name="Wortman J."/>
            <person name="Nusbaum C."/>
            <person name="Birren B."/>
        </authorList>
    </citation>
    <scope>NUCLEOTIDE SEQUENCE [LARGE SCALE GENOMIC DNA]</scope>
    <source>
        <strain evidence="1 2">MS-1</strain>
    </source>
</reference>
<gene>
    <name evidence="1" type="ORF">HMPREF1536_03010</name>
</gene>
<evidence type="ECO:0008006" key="3">
    <source>
        <dbReference type="Google" id="ProtNLM"/>
    </source>
</evidence>
<name>A0A0F5JCR2_9BACT</name>